<comment type="similarity">
    <text evidence="1">Belongs to the prefoldin subunit beta family.</text>
</comment>
<dbReference type="Proteomes" id="UP000478008">
    <property type="component" value="Unassembled WGS sequence"/>
</dbReference>
<evidence type="ECO:0000256" key="1">
    <source>
        <dbReference type="ARBA" id="ARBA00008045"/>
    </source>
</evidence>
<proteinExistence type="inferred from homology"/>
<sequence length="122" mass="13848">MSQNIQSLLMQMNNQLQSQKSDLQNANVVLSDLTIRNQLIDVSLKELQNSTNEVVWESCGKAFMKVGSKQYTTKLESEKKDNSNLINDVNKKKNYLETSINNTVDNMNKVLDRVEQAHQASA</sequence>
<dbReference type="InterPro" id="IPR009053">
    <property type="entry name" value="Prefoldin"/>
</dbReference>
<reference evidence="2 3" key="1">
    <citation type="submission" date="2019-07" db="EMBL/GenBank/DDBJ databases">
        <authorList>
            <person name="Friedrich A."/>
            <person name="Schacherer J."/>
        </authorList>
    </citation>
    <scope>NUCLEOTIDE SEQUENCE [LARGE SCALE GENOMIC DNA]</scope>
</reference>
<dbReference type="GO" id="GO:0051082">
    <property type="term" value="F:unfolded protein binding"/>
    <property type="evidence" value="ECO:0007669"/>
    <property type="project" value="InterPro"/>
</dbReference>
<evidence type="ECO:0000313" key="3">
    <source>
        <dbReference type="Proteomes" id="UP000478008"/>
    </source>
</evidence>
<name>A0A7D9CZB7_DEKBR</name>
<dbReference type="Gene3D" id="1.10.287.370">
    <property type="match status" value="1"/>
</dbReference>
<dbReference type="GO" id="GO:0016272">
    <property type="term" value="C:prefoldin complex"/>
    <property type="evidence" value="ECO:0007669"/>
    <property type="project" value="InterPro"/>
</dbReference>
<dbReference type="GO" id="GO:0006457">
    <property type="term" value="P:protein folding"/>
    <property type="evidence" value="ECO:0007669"/>
    <property type="project" value="InterPro"/>
</dbReference>
<protein>
    <submittedName>
        <fullName evidence="2">DEBR0S4_13168g1_1</fullName>
    </submittedName>
</protein>
<dbReference type="InterPro" id="IPR002777">
    <property type="entry name" value="PFD_beta-like"/>
</dbReference>
<dbReference type="AlphaFoldDB" id="A0A7D9CZB7"/>
<organism evidence="2 3">
    <name type="scientific">Dekkera bruxellensis</name>
    <name type="common">Brettanomyces custersii</name>
    <dbReference type="NCBI Taxonomy" id="5007"/>
    <lineage>
        <taxon>Eukaryota</taxon>
        <taxon>Fungi</taxon>
        <taxon>Dikarya</taxon>
        <taxon>Ascomycota</taxon>
        <taxon>Saccharomycotina</taxon>
        <taxon>Pichiomycetes</taxon>
        <taxon>Pichiales</taxon>
        <taxon>Pichiaceae</taxon>
        <taxon>Brettanomyces</taxon>
    </lineage>
</organism>
<accession>A0A7D9CZB7</accession>
<evidence type="ECO:0000313" key="2">
    <source>
        <dbReference type="EMBL" id="VUG19211.1"/>
    </source>
</evidence>
<gene>
    <name evidence="2" type="ORF">DEBR0S4_13168G</name>
</gene>
<dbReference type="SUPFAM" id="SSF46579">
    <property type="entry name" value="Prefoldin"/>
    <property type="match status" value="1"/>
</dbReference>
<dbReference type="EMBL" id="CABFWN010000004">
    <property type="protein sequence ID" value="VUG19211.1"/>
    <property type="molecule type" value="Genomic_DNA"/>
</dbReference>
<keyword evidence="3" id="KW-1185">Reference proteome</keyword>
<dbReference type="Pfam" id="PF01920">
    <property type="entry name" value="Prefoldin_2"/>
    <property type="match status" value="1"/>
</dbReference>